<dbReference type="PANTHER" id="PTHR11260">
    <property type="entry name" value="GLUTATHIONE S-TRANSFERASE, GST, SUPERFAMILY, GST DOMAIN CONTAINING"/>
    <property type="match status" value="1"/>
</dbReference>
<dbReference type="InterPro" id="IPR010987">
    <property type="entry name" value="Glutathione-S-Trfase_C-like"/>
</dbReference>
<dbReference type="AlphaFoldDB" id="L7S273"/>
<dbReference type="SFLD" id="SFLDG00358">
    <property type="entry name" value="Main_(cytGST)"/>
    <property type="match status" value="1"/>
</dbReference>
<dbReference type="Gene3D" id="1.20.1050.10">
    <property type="match status" value="1"/>
</dbReference>
<dbReference type="InterPro" id="IPR040079">
    <property type="entry name" value="Glutathione_S-Trfase"/>
</dbReference>
<dbReference type="InterPro" id="IPR004045">
    <property type="entry name" value="Glutathione_S-Trfase_N"/>
</dbReference>
<dbReference type="GO" id="GO:0005737">
    <property type="term" value="C:cytoplasm"/>
    <property type="evidence" value="ECO:0007669"/>
    <property type="project" value="TreeGrafter"/>
</dbReference>
<dbReference type="SUPFAM" id="SSF47616">
    <property type="entry name" value="GST C-terminal domain-like"/>
    <property type="match status" value="1"/>
</dbReference>
<dbReference type="InterPro" id="IPR036249">
    <property type="entry name" value="Thioredoxin-like_sf"/>
</dbReference>
<evidence type="ECO:0000259" key="5">
    <source>
        <dbReference type="PROSITE" id="PS50405"/>
    </source>
</evidence>
<reference evidence="6" key="1">
    <citation type="submission" date="2012-10" db="EMBL/GenBank/DDBJ databases">
        <title>Structural and functional properties of the positively selected sites in the GST enzyme family in pine.</title>
        <authorList>
            <person name="Lan T."/>
            <person name="Zeng Q.-Y."/>
        </authorList>
    </citation>
    <scope>NUCLEOTIDE SEQUENCE</scope>
</reference>
<feature type="domain" description="GST C-terminal" evidence="5">
    <location>
        <begin position="92"/>
        <end position="226"/>
    </location>
</feature>
<dbReference type="Gene3D" id="3.40.30.10">
    <property type="entry name" value="Glutaredoxin"/>
    <property type="match status" value="1"/>
</dbReference>
<gene>
    <name evidence="6" type="primary">GSTU25</name>
</gene>
<dbReference type="SFLD" id="SFLDG01152">
    <property type="entry name" value="Main.3:_Omega-_and_Tau-like"/>
    <property type="match status" value="1"/>
</dbReference>
<evidence type="ECO:0000256" key="2">
    <source>
        <dbReference type="ARBA" id="ARBA00022679"/>
    </source>
</evidence>
<dbReference type="PROSITE" id="PS50405">
    <property type="entry name" value="GST_CTER"/>
    <property type="match status" value="1"/>
</dbReference>
<evidence type="ECO:0000313" key="6">
    <source>
        <dbReference type="EMBL" id="AGC13137.1"/>
    </source>
</evidence>
<dbReference type="SUPFAM" id="SSF52833">
    <property type="entry name" value="Thioredoxin-like"/>
    <property type="match status" value="1"/>
</dbReference>
<dbReference type="CDD" id="cd03185">
    <property type="entry name" value="GST_C_Tau"/>
    <property type="match status" value="1"/>
</dbReference>
<dbReference type="GO" id="GO:0006749">
    <property type="term" value="P:glutathione metabolic process"/>
    <property type="evidence" value="ECO:0007669"/>
    <property type="project" value="InterPro"/>
</dbReference>
<dbReference type="PANTHER" id="PTHR11260:SF781">
    <property type="entry name" value="GLUTATHIONE S-TRANSFERASE U19"/>
    <property type="match status" value="1"/>
</dbReference>
<dbReference type="GO" id="GO:0004364">
    <property type="term" value="F:glutathione transferase activity"/>
    <property type="evidence" value="ECO:0007669"/>
    <property type="project" value="UniProtKB-EC"/>
</dbReference>
<accession>L7S273</accession>
<dbReference type="InterPro" id="IPR036282">
    <property type="entry name" value="Glutathione-S-Trfase_C_sf"/>
</dbReference>
<protein>
    <recommendedName>
        <fullName evidence="1">glutathione transferase</fullName>
        <ecNumber evidence="1">2.5.1.18</ecNumber>
    </recommendedName>
</protein>
<dbReference type="EC" id="2.5.1.18" evidence="1"/>
<comment type="catalytic activity">
    <reaction evidence="3">
        <text>RX + glutathione = an S-substituted glutathione + a halide anion + H(+)</text>
        <dbReference type="Rhea" id="RHEA:16437"/>
        <dbReference type="ChEBI" id="CHEBI:15378"/>
        <dbReference type="ChEBI" id="CHEBI:16042"/>
        <dbReference type="ChEBI" id="CHEBI:17792"/>
        <dbReference type="ChEBI" id="CHEBI:57925"/>
        <dbReference type="ChEBI" id="CHEBI:90779"/>
        <dbReference type="EC" id="2.5.1.18"/>
    </reaction>
</comment>
<dbReference type="FunFam" id="3.40.30.10:FF:000014">
    <property type="entry name" value="Tau class glutathione S-transferase"/>
    <property type="match status" value="1"/>
</dbReference>
<dbReference type="SFLD" id="SFLDS00019">
    <property type="entry name" value="Glutathione_Transferase_(cytos"/>
    <property type="match status" value="1"/>
</dbReference>
<name>L7S273_PINTB</name>
<dbReference type="InterPro" id="IPR045073">
    <property type="entry name" value="Omega/Tau-like"/>
</dbReference>
<sequence length="230" mass="26362">MGEREEQVKVLSQWPSGFCMRVLIGLEEKGVRYEYQEENVLACKSELLLQTNPAHKGVPVLIHEGKPICESVIILQYIDEVWPGSNSFMPSNPYDRALGRFWADFMDTKFLENVVQRILKCTGEAQEEGTRYMLECLGLLEGELSAGGGKPYFAGDQFGFLDIVLIPNSPWFYALETLAKWKIPWDGEFPRLQGWMKRCLERESVKKILQDPLKVSEYAIQLRKAFVTSD</sequence>
<dbReference type="Pfam" id="PF02798">
    <property type="entry name" value="GST_N"/>
    <property type="match status" value="1"/>
</dbReference>
<evidence type="ECO:0000256" key="3">
    <source>
        <dbReference type="ARBA" id="ARBA00047960"/>
    </source>
</evidence>
<dbReference type="EMBL" id="JX962817">
    <property type="protein sequence ID" value="AGC13137.1"/>
    <property type="molecule type" value="mRNA"/>
</dbReference>
<evidence type="ECO:0000256" key="1">
    <source>
        <dbReference type="ARBA" id="ARBA00012452"/>
    </source>
</evidence>
<evidence type="ECO:0000259" key="4">
    <source>
        <dbReference type="PROSITE" id="PS50404"/>
    </source>
</evidence>
<feature type="domain" description="GST N-terminal" evidence="4">
    <location>
        <begin position="6"/>
        <end position="86"/>
    </location>
</feature>
<proteinExistence type="evidence at transcript level"/>
<dbReference type="PROSITE" id="PS50404">
    <property type="entry name" value="GST_NTER"/>
    <property type="match status" value="1"/>
</dbReference>
<keyword evidence="2 6" id="KW-0808">Transferase</keyword>
<dbReference type="Pfam" id="PF13410">
    <property type="entry name" value="GST_C_2"/>
    <property type="match status" value="1"/>
</dbReference>
<organism evidence="6">
    <name type="scientific">Pinus tabuliformis</name>
    <name type="common">Chinese red pine</name>
    <name type="synonym">Pinus leucosperma</name>
    <dbReference type="NCBI Taxonomy" id="88731"/>
    <lineage>
        <taxon>Eukaryota</taxon>
        <taxon>Viridiplantae</taxon>
        <taxon>Streptophyta</taxon>
        <taxon>Embryophyta</taxon>
        <taxon>Tracheophyta</taxon>
        <taxon>Spermatophyta</taxon>
        <taxon>Pinopsida</taxon>
        <taxon>Pinidae</taxon>
        <taxon>Conifers I</taxon>
        <taxon>Pinales</taxon>
        <taxon>Pinaceae</taxon>
        <taxon>Pinus</taxon>
        <taxon>Pinus subgen. Pinus</taxon>
    </lineage>
</organism>
<dbReference type="InterPro" id="IPR045074">
    <property type="entry name" value="GST_C_Tau"/>
</dbReference>
<dbReference type="CDD" id="cd03058">
    <property type="entry name" value="GST_N_Tau"/>
    <property type="match status" value="1"/>
</dbReference>